<organism evidence="1 2">
    <name type="scientific">Fusarium decemcellulare</name>
    <dbReference type="NCBI Taxonomy" id="57161"/>
    <lineage>
        <taxon>Eukaryota</taxon>
        <taxon>Fungi</taxon>
        <taxon>Dikarya</taxon>
        <taxon>Ascomycota</taxon>
        <taxon>Pezizomycotina</taxon>
        <taxon>Sordariomycetes</taxon>
        <taxon>Hypocreomycetidae</taxon>
        <taxon>Hypocreales</taxon>
        <taxon>Nectriaceae</taxon>
        <taxon>Fusarium</taxon>
        <taxon>Fusarium decemcellulare species complex</taxon>
    </lineage>
</organism>
<protein>
    <submittedName>
        <fullName evidence="1">Uncharacterized protein</fullName>
    </submittedName>
</protein>
<gene>
    <name evidence="1" type="ORF">NM208_g3286</name>
</gene>
<sequence>MATTITGERLDYLFNHLFLPPKLPGDDDSSASNDAFLINFVHGVLHQFLAESCPEYHAAIRVCISMMERMKTSRNALGHLAETGARGTLQKLSPKAPVALFHIVAQNAGLLIRRLDDSVCFETFELSPTNTSAMTTRGRLIRHFPATATELSLADFENNHFQSAFVNTIVTMSHQALSDTQTKVKKAKQTHDEERETIHPRIVTELLTSILQGAGKAVTVTGLSKNTREEISWRSSKLPWRRSPLWLLIRVGLQLTMTRLAVDSVDAYKPFMAFLMAQVLKCANGQLVSSDVLHTMRTKVAGRLCKLENPRSGKWLDHVQQTVAQTSECLTQRWEGICKVSEKPLALDAVSKLDFGDSTHLSLTAVDHFIACISRRDKENRSTYFRPTAYISFWDEDDLPIVNQDDKRENTPPHLAAIEWWVATNLDRWIKKHVHEERSCQMLKSLLQSYHAAASKWYPKSPENASRMHLVIAELWVALDRAAVHVVPMLKLYHPEVYSEGWQALLLGSKDDMARLYRVEAYLSKRRVEAMREKRPSVFRSYGEALSFPVQYFAQSSSHQEMKSQIDRDASEQRKAKIAEFRRLKEEYENLMAEHNEISCDETSLCEDGVTSREHDPKCHRCSLLERAKGLTIRVHEWPLPSNGLEAQAVVFELDAPGVFTQWRDATLYLIDDVLKGEASRHGHPVSSYALRDYQGLSRYLKSRHHRVHLLSEVKPHVVTHRREKPVGHSTETDVCLNNGLIYKYFDGSRKEFLAEYRLSVCLSDLCTFELPERAKALESFLKRSWRQPNGQCPNQVIASQFNCPDHMSLGEYKALAALPTGLGLQWINVLTQLAMPSIDFNKTETAIFLLQMSLQAGPPYPPKGARYTHTQLCEQSFGHEMLAQLTQAVSRVQENWESHIALCSFTFLTARLLSLAAEELSQPLLDLLRRCREIAYGWLMKLMEKVQETSNDAQRKEFTETGVKIALLCVDTFNVDDRFIPRILSHPYQASVLVETSIIIHNQSTLWRTGDNLYDAMLERCKYTLYRSRPVLVREIINNRNNCLDLAIKRRWPAFVPDNKWFLVWKTRYWFETTCARMKVSLNILTGELLVNGAPLSRLPRDYETHSTYGKLFGSLVLDVMPSTVPGMRFCASKLFQGRTIHFGKQDAAPGKSGPDLLVQLESDGSSLDLIPSRALIELLPHSFVNDYIHWYHNDSGAIEFRPLSSPWDESPYNWRLTRHGTHWRLSKHEKMLVSGPSNAFAKDETILLSPSSLSGKTLAAMLSPLDAPLSLHMLYSAAAKVLEIRVPGLQLEFLLKYGESSIRCRQFRDMEIDPNQSVGALVGLTSKLVLRSVHDHQARVVIIPEGEVRYHKTTSERLHNHIEVSVTYGTARRVQAYRIDPPLRRLMANDKLESKLFLAYLHALTSFCLPDPFIGRRGTEQALAILGSAPVRAPCALSQVAHDRLALIANLTPGRSFYPTYKTSMQQVAWSPELSFLTQDDRFYKVVHEILARCQEVDFLYPRNDVVQAWPAHATMELISRAILRASRQQVSGFGAEEFTTQYDVLYATRDRGQQSDRSVRAREMAFRIYNNQQYLCRSVSRALGVHLYSLIRTAETINTRTLPFENRIGYDASWLQGPAEFLSSNWCQLHYAFQKNRNWKSKFSLMIWIATVAYSPEYDTQVTQALMMMALCPSVSETPLPAPIVDLLVLGYDFRGGNVESIGRSAAIPFEQSREAKMAPLKKEHIKTTIARRKSTYGTNKNRAVTSFRNQLQEQWPCEYPVRPEGKEVTNWINVPKGMAEVRPKWAAWYKNHQFKTYLDAVVSRLKEIEVTTTDFEQIAGTPDFKPAIHAQGFVSIDDIFTRNPPSFNRPPTPMPSGLLRRTTSSVDTSKKLTDVLDHLDNEAGFGYEHRYLQELRESLVSLQSHSESELDEDRASACAALFQQHLEQCELRVRLIYDSLSQAIKSSPTSVPQGSESIHSSLSHAGLLPRISPQLFLQQLKQTHWSRLSDPWREAIVKYGVAITALQQAKRLIRFQNNHVDLLRELENTGHLAWNPHDYPEWLLLECESEIMIRDVQHQIASHMIQPPNNDNAVMQLNMGEGKSTVIGSHRGDSSWGRFKTGSDHRGQAAGEADASDAVVKVGWPAGPSSISAAFLKGHQDGWHSSGCDSSIDGRVHGRKGGHGSAAEIMMGTRQFFDKSSRDVVDESDENFSVKFELIYTLGQQRSIEHSPDRWNVIQEILGLVGKFCAEAKDEFSQSIEFDDRHSERFPRIRFLRPDAEEAILDRVADAICEIGMTGFPINRQTPKIREAVRRYITLWALRPKMIKAVEKSLFWTGTTISYILLLRGLFAGGILVFALGQKRWRVNYGTDSNRETKTKLAVPFRAKDNPTPRSEFSHPDVVITLTCLSYYYGGLDDEALFDALGLLTRSDNAKLEYQEWVATAPTLPHSFRYLEGVNLRDRIQCISQVFPHLRFSKAAIDYYLCRMVFAKESKEFPHKLSASGWDLGKKKSNPTTGFSGTNDSRYLLPLGMKQLDLAEQKHTNALVLEYLLRPENGIVLMPDDTKGSSFDSEALLKMVTEMSTNTRVILDVGAQVIDLTNLEFAKEWLSRYKDDENTQAVICFSELDEIIVVDRSGKVEELQTSPFADQLDQCLVFLDEAHTRGTDLKLPANYRALVTLGAGLTKDRLVQACMRMRKLGKGQTVVFCIPREIEQKILREYKQSSASSGITVSDVICWVINETCLDLRRAMPLWLNQGLRFYEQERIWRESYEANKSKWAEKFKEDEAQSLEDRYRPRQTSSGLPILLDKVESQIGAEFQRRCDEFGLTELRTTSLQEEQERELSPETQQERQVEKPPIVEPGAHNIHDRLRQFVKDGHFPGECDAFKPAFRALDQTSAASHFDVAEFPSKIWVTHDFATTVKAKFGPKNCSDSFQRPVQWILTSNAGTGNMCLVIISPYEAQLLLQLIEKSEHVTLHTYAPRINLGFQPLDHLKLYTVPQRETKIEIPLDLSIQLNLFAGQLYLSSFDEYTAVCDALGLAWGPVDDSVTIGPDGFIPPGNLTGTIVNRSGFTKSPVRFLKVLMAKIRQECELIEKTHVGKILEGIRLLEDDF</sequence>
<name>A0ACC1SQ55_9HYPO</name>
<reference evidence="1" key="1">
    <citation type="submission" date="2022-08" db="EMBL/GenBank/DDBJ databases">
        <title>Genome Sequence of Fusarium decemcellulare.</title>
        <authorList>
            <person name="Buettner E."/>
        </authorList>
    </citation>
    <scope>NUCLEOTIDE SEQUENCE</scope>
    <source>
        <strain evidence="1">Babe19</strain>
    </source>
</reference>
<dbReference type="Proteomes" id="UP001148629">
    <property type="component" value="Unassembled WGS sequence"/>
</dbReference>
<keyword evidence="2" id="KW-1185">Reference proteome</keyword>
<dbReference type="EMBL" id="JANRMS010000218">
    <property type="protein sequence ID" value="KAJ3543984.1"/>
    <property type="molecule type" value="Genomic_DNA"/>
</dbReference>
<evidence type="ECO:0000313" key="1">
    <source>
        <dbReference type="EMBL" id="KAJ3543984.1"/>
    </source>
</evidence>
<accession>A0ACC1SQ55</accession>
<evidence type="ECO:0000313" key="2">
    <source>
        <dbReference type="Proteomes" id="UP001148629"/>
    </source>
</evidence>
<proteinExistence type="predicted"/>
<comment type="caution">
    <text evidence="1">The sequence shown here is derived from an EMBL/GenBank/DDBJ whole genome shotgun (WGS) entry which is preliminary data.</text>
</comment>